<dbReference type="EMBL" id="JAINWA010000003">
    <property type="protein sequence ID" value="MCD1655173.1"/>
    <property type="molecule type" value="Genomic_DNA"/>
</dbReference>
<feature type="transmembrane region" description="Helical" evidence="1">
    <location>
        <begin position="59"/>
        <end position="79"/>
    </location>
</feature>
<protein>
    <submittedName>
        <fullName evidence="2">ABC-2 family transporter protein</fullName>
    </submittedName>
</protein>
<feature type="transmembrane region" description="Helical" evidence="1">
    <location>
        <begin position="208"/>
        <end position="229"/>
    </location>
</feature>
<dbReference type="PANTHER" id="PTHR36832">
    <property type="entry name" value="SLR1174 PROTEIN-RELATED"/>
    <property type="match status" value="1"/>
</dbReference>
<dbReference type="InterPro" id="IPR010390">
    <property type="entry name" value="ABC-2_transporter-like"/>
</dbReference>
<keyword evidence="3" id="KW-1185">Reference proteome</keyword>
<comment type="caution">
    <text evidence="2">The sequence shown here is derived from an EMBL/GenBank/DDBJ whole genome shotgun (WGS) entry which is preliminary data.</text>
</comment>
<feature type="transmembrane region" description="Helical" evidence="1">
    <location>
        <begin position="147"/>
        <end position="174"/>
    </location>
</feature>
<dbReference type="AlphaFoldDB" id="A0AAE3EJZ2"/>
<evidence type="ECO:0000256" key="1">
    <source>
        <dbReference type="SAM" id="Phobius"/>
    </source>
</evidence>
<reference evidence="2" key="1">
    <citation type="submission" date="2021-08" db="EMBL/GenBank/DDBJ databases">
        <title>Comparative analyses of Brucepasteria parasyntrophica and Teretinema zuelzerae.</title>
        <authorList>
            <person name="Song Y."/>
            <person name="Brune A."/>
        </authorList>
    </citation>
    <scope>NUCLEOTIDE SEQUENCE</scope>
    <source>
        <strain evidence="2">DSM 1903</strain>
    </source>
</reference>
<keyword evidence="1" id="KW-0812">Transmembrane</keyword>
<feature type="transmembrane region" description="Helical" evidence="1">
    <location>
        <begin position="241"/>
        <end position="260"/>
    </location>
</feature>
<accession>A0AAE3EJZ2</accession>
<keyword evidence="1" id="KW-0472">Membrane</keyword>
<evidence type="ECO:0000313" key="2">
    <source>
        <dbReference type="EMBL" id="MCD1655173.1"/>
    </source>
</evidence>
<evidence type="ECO:0000313" key="3">
    <source>
        <dbReference type="Proteomes" id="UP001198163"/>
    </source>
</evidence>
<name>A0AAE3EJZ2_9SPIR</name>
<feature type="transmembrane region" description="Helical" evidence="1">
    <location>
        <begin position="29"/>
        <end position="47"/>
    </location>
</feature>
<sequence length="272" mass="30955">MPSIVSGFKTLRAVAFVTWKEWAAYRSHMLLSLAIGPAYFLAQVFIWKSVFAGKETLGGLTLEGMLLYYGASSVIYYLTMDFADWNLQMLVRTGRFLTYILRPMSHRFFAFSQKAGHRMLGFVFEFIPVWLIFFFVFRIPLVPARPFWAALSIALAFVIMFLINYSAGLLAFWLTRTDGIRALIRLLRDLLAGVFIPLSFFPEAAQKILFFLPFQFTSYVPVRVFLGSYDLAGIRLEIHEIVGLQAIMALAMFGVTEALWRLGIKRFTGAGA</sequence>
<feature type="transmembrane region" description="Helical" evidence="1">
    <location>
        <begin position="122"/>
        <end position="141"/>
    </location>
</feature>
<keyword evidence="1" id="KW-1133">Transmembrane helix</keyword>
<dbReference type="Pfam" id="PF06182">
    <property type="entry name" value="ABC2_membrane_6"/>
    <property type="match status" value="1"/>
</dbReference>
<dbReference type="PANTHER" id="PTHR36832:SF1">
    <property type="entry name" value="SLR1174 PROTEIN"/>
    <property type="match status" value="1"/>
</dbReference>
<gene>
    <name evidence="2" type="ORF">K7J14_10725</name>
</gene>
<dbReference type="RefSeq" id="WP_230756026.1">
    <property type="nucleotide sequence ID" value="NZ_JAINWA010000003.1"/>
</dbReference>
<proteinExistence type="predicted"/>
<dbReference type="Proteomes" id="UP001198163">
    <property type="component" value="Unassembled WGS sequence"/>
</dbReference>
<organism evidence="2 3">
    <name type="scientific">Teretinema zuelzerae</name>
    <dbReference type="NCBI Taxonomy" id="156"/>
    <lineage>
        <taxon>Bacteria</taxon>
        <taxon>Pseudomonadati</taxon>
        <taxon>Spirochaetota</taxon>
        <taxon>Spirochaetia</taxon>
        <taxon>Spirochaetales</taxon>
        <taxon>Treponemataceae</taxon>
        <taxon>Teretinema</taxon>
    </lineage>
</organism>